<accession>A0A103YED8</accession>
<dbReference type="OMA" id="FIDDRMT"/>
<reference evidence="1 2" key="1">
    <citation type="journal article" date="2016" name="Sci. Rep.">
        <title>The genome sequence of the outbreeding globe artichoke constructed de novo incorporating a phase-aware low-pass sequencing strategy of F1 progeny.</title>
        <authorList>
            <person name="Scaglione D."/>
            <person name="Reyes-Chin-Wo S."/>
            <person name="Acquadro A."/>
            <person name="Froenicke L."/>
            <person name="Portis E."/>
            <person name="Beitel C."/>
            <person name="Tirone M."/>
            <person name="Mauro R."/>
            <person name="Lo Monaco A."/>
            <person name="Mauromicale G."/>
            <person name="Faccioli P."/>
            <person name="Cattivelli L."/>
            <person name="Rieseberg L."/>
            <person name="Michelmore R."/>
            <person name="Lanteri S."/>
        </authorList>
    </citation>
    <scope>NUCLEOTIDE SEQUENCE [LARGE SCALE GENOMIC DNA]</scope>
    <source>
        <strain evidence="1">2C</strain>
    </source>
</reference>
<dbReference type="Proteomes" id="UP000243975">
    <property type="component" value="Unassembled WGS sequence"/>
</dbReference>
<dbReference type="AlphaFoldDB" id="A0A103YED8"/>
<organism evidence="1 2">
    <name type="scientific">Cynara cardunculus var. scolymus</name>
    <name type="common">Globe artichoke</name>
    <name type="synonym">Cynara scolymus</name>
    <dbReference type="NCBI Taxonomy" id="59895"/>
    <lineage>
        <taxon>Eukaryota</taxon>
        <taxon>Viridiplantae</taxon>
        <taxon>Streptophyta</taxon>
        <taxon>Embryophyta</taxon>
        <taxon>Tracheophyta</taxon>
        <taxon>Spermatophyta</taxon>
        <taxon>Magnoliopsida</taxon>
        <taxon>eudicotyledons</taxon>
        <taxon>Gunneridae</taxon>
        <taxon>Pentapetalae</taxon>
        <taxon>asterids</taxon>
        <taxon>campanulids</taxon>
        <taxon>Asterales</taxon>
        <taxon>Asteraceae</taxon>
        <taxon>Carduoideae</taxon>
        <taxon>Cardueae</taxon>
        <taxon>Carduinae</taxon>
        <taxon>Cynara</taxon>
    </lineage>
</organism>
<dbReference type="Gene3D" id="3.40.50.1000">
    <property type="entry name" value="HAD superfamily/HAD-like"/>
    <property type="match status" value="1"/>
</dbReference>
<dbReference type="SUPFAM" id="SSF56784">
    <property type="entry name" value="HAD-like"/>
    <property type="match status" value="1"/>
</dbReference>
<dbReference type="Pfam" id="PF00702">
    <property type="entry name" value="Hydrolase"/>
    <property type="match status" value="1"/>
</dbReference>
<dbReference type="EMBL" id="LEKV01001503">
    <property type="protein sequence ID" value="KVI07570.1"/>
    <property type="molecule type" value="Genomic_DNA"/>
</dbReference>
<dbReference type="InterPro" id="IPR023214">
    <property type="entry name" value="HAD_sf"/>
</dbReference>
<keyword evidence="2" id="KW-1185">Reference proteome</keyword>
<dbReference type="Gramene" id="KVI07570">
    <property type="protein sequence ID" value="KVI07570"/>
    <property type="gene ID" value="Ccrd_014114"/>
</dbReference>
<protein>
    <submittedName>
        <fullName evidence="1">HAD-like domain-containing protein</fullName>
    </submittedName>
</protein>
<dbReference type="PANTHER" id="PTHR43611">
    <property type="entry name" value="ALPHA-D-GLUCOSE 1-PHOSPHATE PHOSPHATASE"/>
    <property type="match status" value="1"/>
</dbReference>
<evidence type="ECO:0000313" key="1">
    <source>
        <dbReference type="EMBL" id="KVI07570.1"/>
    </source>
</evidence>
<dbReference type="InterPro" id="IPR006439">
    <property type="entry name" value="HAD-SF_hydro_IA"/>
</dbReference>
<comment type="caution">
    <text evidence="1">The sequence shown here is derived from an EMBL/GenBank/DDBJ whole genome shotgun (WGS) entry which is preliminary data.</text>
</comment>
<dbReference type="InterPro" id="IPR036412">
    <property type="entry name" value="HAD-like_sf"/>
</dbReference>
<evidence type="ECO:0000313" key="2">
    <source>
        <dbReference type="Proteomes" id="UP000243975"/>
    </source>
</evidence>
<name>A0A103YED8_CYNCS</name>
<dbReference type="NCBIfam" id="TIGR01509">
    <property type="entry name" value="HAD-SF-IA-v3"/>
    <property type="match status" value="1"/>
</dbReference>
<sequence>MAAAAALMIMVPPLKPSQALTLTFPLIYKSSLKPSLTKMALHITASASASASAITNRKLPVLLFDIMDTIVRDPFNHDIPAFFGMSMKELLECKHPTAWIEFEKGLIDEMELERIFFKDGRHFDLEGYSYLEGVEELLCALKDNGYEMHAFTNYPIWYRMIEDKLKLSSYLSWTFCSCIIGKRKPDPDFYSEVLKHLDTEPKNCVFVDDRIKNVDAAKETGINGIQFKNADSLRHDLSLLGVTL</sequence>
<dbReference type="SFLD" id="SFLDG01129">
    <property type="entry name" value="C1.5:_HAD__Beta-PGM__Phosphata"/>
    <property type="match status" value="1"/>
</dbReference>
<dbReference type="PANTHER" id="PTHR43611:SF3">
    <property type="entry name" value="FLAVIN MONONUCLEOTIDE HYDROLASE 1, CHLOROPLATIC"/>
    <property type="match status" value="1"/>
</dbReference>
<gene>
    <name evidence="1" type="ORF">Ccrd_014114</name>
</gene>
<proteinExistence type="predicted"/>
<dbReference type="SFLD" id="SFLDS00003">
    <property type="entry name" value="Haloacid_Dehalogenase"/>
    <property type="match status" value="1"/>
</dbReference>
<dbReference type="STRING" id="59895.A0A103YED8"/>